<keyword evidence="1" id="KW-0732">Signal</keyword>
<evidence type="ECO:0000313" key="3">
    <source>
        <dbReference type="Proteomes" id="UP000193577"/>
    </source>
</evidence>
<dbReference type="EMBL" id="NCXO01000008">
    <property type="protein sequence ID" value="OSC34663.1"/>
    <property type="molecule type" value="Genomic_DNA"/>
</dbReference>
<keyword evidence="3" id="KW-1185">Reference proteome</keyword>
<protein>
    <recommendedName>
        <fullName evidence="4">Secreted protein</fullName>
    </recommendedName>
</protein>
<dbReference type="Proteomes" id="UP000193577">
    <property type="component" value="Unassembled WGS sequence"/>
</dbReference>
<feature type="chain" id="PRO_5041645249" description="Secreted protein" evidence="1">
    <location>
        <begin position="32"/>
        <end position="84"/>
    </location>
</feature>
<gene>
    <name evidence="2" type="ORF">B8W67_05255</name>
</gene>
<reference evidence="2 3" key="1">
    <citation type="submission" date="2017-04" db="EMBL/GenBank/DDBJ databases">
        <title>The new phylogeny of genus Mycobacterium.</title>
        <authorList>
            <person name="Tortoli E."/>
            <person name="Trovato A."/>
            <person name="Cirillo D.M."/>
        </authorList>
    </citation>
    <scope>NUCLEOTIDE SEQUENCE [LARGE SCALE GENOMIC DNA]</scope>
    <source>
        <strain evidence="2 3">KCTC 19819</strain>
    </source>
</reference>
<evidence type="ECO:0008006" key="4">
    <source>
        <dbReference type="Google" id="ProtNLM"/>
    </source>
</evidence>
<sequence>MVTMTKIAMLVAGVAAVLGIGLATPVATAHADPGGVTLCQVGGEVPCFCPNGDGGSMRTSPFTYCPSTLYGPWRGPAVAQRDNE</sequence>
<organism evidence="2 3">
    <name type="scientific">Mycolicibacillus koreensis</name>
    <dbReference type="NCBI Taxonomy" id="1069220"/>
    <lineage>
        <taxon>Bacteria</taxon>
        <taxon>Bacillati</taxon>
        <taxon>Actinomycetota</taxon>
        <taxon>Actinomycetes</taxon>
        <taxon>Mycobacteriales</taxon>
        <taxon>Mycobacteriaceae</taxon>
        <taxon>Mycolicibacillus</taxon>
    </lineage>
</organism>
<feature type="signal peptide" evidence="1">
    <location>
        <begin position="1"/>
        <end position="31"/>
    </location>
</feature>
<dbReference type="AlphaFoldDB" id="A0AA91SSC6"/>
<evidence type="ECO:0000256" key="1">
    <source>
        <dbReference type="SAM" id="SignalP"/>
    </source>
</evidence>
<evidence type="ECO:0000313" key="2">
    <source>
        <dbReference type="EMBL" id="OSC34663.1"/>
    </source>
</evidence>
<name>A0AA91SSC6_9MYCO</name>
<accession>A0AA91SSC6</accession>
<comment type="caution">
    <text evidence="2">The sequence shown here is derived from an EMBL/GenBank/DDBJ whole genome shotgun (WGS) entry which is preliminary data.</text>
</comment>
<proteinExistence type="predicted"/>